<organism evidence="1 2">
    <name type="scientific">Trapa natans</name>
    <name type="common">Water chestnut</name>
    <dbReference type="NCBI Taxonomy" id="22666"/>
    <lineage>
        <taxon>Eukaryota</taxon>
        <taxon>Viridiplantae</taxon>
        <taxon>Streptophyta</taxon>
        <taxon>Embryophyta</taxon>
        <taxon>Tracheophyta</taxon>
        <taxon>Spermatophyta</taxon>
        <taxon>Magnoliopsida</taxon>
        <taxon>eudicotyledons</taxon>
        <taxon>Gunneridae</taxon>
        <taxon>Pentapetalae</taxon>
        <taxon>rosids</taxon>
        <taxon>malvids</taxon>
        <taxon>Myrtales</taxon>
        <taxon>Lythraceae</taxon>
        <taxon>Trapa</taxon>
    </lineage>
</organism>
<protein>
    <submittedName>
        <fullName evidence="1">Uncharacterized protein</fullName>
    </submittedName>
</protein>
<gene>
    <name evidence="1" type="ORF">SAY86_016755</name>
</gene>
<dbReference type="AlphaFoldDB" id="A0AAN7R6U1"/>
<evidence type="ECO:0000313" key="1">
    <source>
        <dbReference type="EMBL" id="KAK4789451.1"/>
    </source>
</evidence>
<name>A0AAN7R6U1_TRANT</name>
<keyword evidence="2" id="KW-1185">Reference proteome</keyword>
<proteinExistence type="predicted"/>
<evidence type="ECO:0000313" key="2">
    <source>
        <dbReference type="Proteomes" id="UP001346149"/>
    </source>
</evidence>
<dbReference type="Pfam" id="PF12609">
    <property type="entry name" value="DUF3774"/>
    <property type="match status" value="1"/>
</dbReference>
<sequence length="150" mass="17032">MGRTFLPILASENHWPCLPMAHCLLWQSLASFSPFIVAKGVPHPIKESHQKSAKSSKDQLVLGTTSRFSKRVLKHQPIRSRGAVEALKDQGFCRWSYTIRSLNQHCKNRARSISQARKLSSQTLAAVSDARDHEKMNQAEESLRKIMYMS</sequence>
<dbReference type="PANTHER" id="PTHR33090">
    <property type="entry name" value="DUF3774 DOMAIN PROTEIN-RELATED"/>
    <property type="match status" value="1"/>
</dbReference>
<reference evidence="1 2" key="1">
    <citation type="journal article" date="2023" name="Hortic Res">
        <title>Pangenome of water caltrop reveals structural variations and asymmetric subgenome divergence after allopolyploidization.</title>
        <authorList>
            <person name="Zhang X."/>
            <person name="Chen Y."/>
            <person name="Wang L."/>
            <person name="Yuan Y."/>
            <person name="Fang M."/>
            <person name="Shi L."/>
            <person name="Lu R."/>
            <person name="Comes H.P."/>
            <person name="Ma Y."/>
            <person name="Chen Y."/>
            <person name="Huang G."/>
            <person name="Zhou Y."/>
            <person name="Zheng Z."/>
            <person name="Qiu Y."/>
        </authorList>
    </citation>
    <scope>NUCLEOTIDE SEQUENCE [LARGE SCALE GENOMIC DNA]</scope>
    <source>
        <strain evidence="1">F231</strain>
    </source>
</reference>
<dbReference type="EMBL" id="JAXQNO010000010">
    <property type="protein sequence ID" value="KAK4789451.1"/>
    <property type="molecule type" value="Genomic_DNA"/>
</dbReference>
<comment type="caution">
    <text evidence="1">The sequence shown here is derived from an EMBL/GenBank/DDBJ whole genome shotgun (WGS) entry which is preliminary data.</text>
</comment>
<accession>A0AAN7R6U1</accession>
<dbReference type="InterPro" id="IPR022251">
    <property type="entry name" value="DUF3774_wound-induced"/>
</dbReference>
<dbReference type="Proteomes" id="UP001346149">
    <property type="component" value="Unassembled WGS sequence"/>
</dbReference>